<evidence type="ECO:0000313" key="2">
    <source>
        <dbReference type="EMBL" id="KAF5337112.1"/>
    </source>
</evidence>
<keyword evidence="3" id="KW-1185">Reference proteome</keyword>
<feature type="compositionally biased region" description="Polar residues" evidence="1">
    <location>
        <begin position="52"/>
        <end position="76"/>
    </location>
</feature>
<feature type="region of interest" description="Disordered" evidence="1">
    <location>
        <begin position="28"/>
        <end position="103"/>
    </location>
</feature>
<evidence type="ECO:0000256" key="1">
    <source>
        <dbReference type="SAM" id="MobiDB-lite"/>
    </source>
</evidence>
<feature type="compositionally biased region" description="Basic and acidic residues" evidence="1">
    <location>
        <begin position="82"/>
        <end position="103"/>
    </location>
</feature>
<evidence type="ECO:0000313" key="3">
    <source>
        <dbReference type="Proteomes" id="UP000541558"/>
    </source>
</evidence>
<dbReference type="AlphaFoldDB" id="A0A8H5C8E2"/>
<protein>
    <submittedName>
        <fullName evidence="2">Uncharacterized protein</fullName>
    </submittedName>
</protein>
<dbReference type="EMBL" id="JAACJK010000057">
    <property type="protein sequence ID" value="KAF5337112.1"/>
    <property type="molecule type" value="Genomic_DNA"/>
</dbReference>
<dbReference type="OrthoDB" id="3262732at2759"/>
<sequence length="103" mass="11587">MPSRMATDTVQQRKQQYSQQLAEHTLRQYQAARIEKEKKSGGAGRSSEHPRSSQPAKDTVQSSQPREASQNGSSRNRGAAVRVKDFVNDISRGHRSDHDQTPR</sequence>
<accession>A0A8H5C8E2</accession>
<dbReference type="Proteomes" id="UP000541558">
    <property type="component" value="Unassembled WGS sequence"/>
</dbReference>
<proteinExistence type="predicted"/>
<name>A0A8H5C8E2_9AGAR</name>
<organism evidence="2 3">
    <name type="scientific">Ephemerocybe angulata</name>
    <dbReference type="NCBI Taxonomy" id="980116"/>
    <lineage>
        <taxon>Eukaryota</taxon>
        <taxon>Fungi</taxon>
        <taxon>Dikarya</taxon>
        <taxon>Basidiomycota</taxon>
        <taxon>Agaricomycotina</taxon>
        <taxon>Agaricomycetes</taxon>
        <taxon>Agaricomycetidae</taxon>
        <taxon>Agaricales</taxon>
        <taxon>Agaricineae</taxon>
        <taxon>Psathyrellaceae</taxon>
        <taxon>Ephemerocybe</taxon>
    </lineage>
</organism>
<comment type="caution">
    <text evidence="2">The sequence shown here is derived from an EMBL/GenBank/DDBJ whole genome shotgun (WGS) entry which is preliminary data.</text>
</comment>
<feature type="compositionally biased region" description="Basic and acidic residues" evidence="1">
    <location>
        <begin position="33"/>
        <end position="51"/>
    </location>
</feature>
<reference evidence="2 3" key="1">
    <citation type="journal article" date="2020" name="ISME J.">
        <title>Uncovering the hidden diversity of litter-decomposition mechanisms in mushroom-forming fungi.</title>
        <authorList>
            <person name="Floudas D."/>
            <person name="Bentzer J."/>
            <person name="Ahren D."/>
            <person name="Johansson T."/>
            <person name="Persson P."/>
            <person name="Tunlid A."/>
        </authorList>
    </citation>
    <scope>NUCLEOTIDE SEQUENCE [LARGE SCALE GENOMIC DNA]</scope>
    <source>
        <strain evidence="2 3">CBS 175.51</strain>
    </source>
</reference>
<gene>
    <name evidence="2" type="ORF">D9611_003221</name>
</gene>
<feature type="region of interest" description="Disordered" evidence="1">
    <location>
        <begin position="1"/>
        <end position="20"/>
    </location>
</feature>